<organism evidence="1 2">
    <name type="scientific">Streblomastix strix</name>
    <dbReference type="NCBI Taxonomy" id="222440"/>
    <lineage>
        <taxon>Eukaryota</taxon>
        <taxon>Metamonada</taxon>
        <taxon>Preaxostyla</taxon>
        <taxon>Oxymonadida</taxon>
        <taxon>Streblomastigidae</taxon>
        <taxon>Streblomastix</taxon>
    </lineage>
</organism>
<protein>
    <submittedName>
        <fullName evidence="1">Uncharacterized protein</fullName>
    </submittedName>
</protein>
<proteinExistence type="predicted"/>
<evidence type="ECO:0000313" key="2">
    <source>
        <dbReference type="Proteomes" id="UP000324800"/>
    </source>
</evidence>
<dbReference type="EMBL" id="SNRW01014057">
    <property type="protein sequence ID" value="KAA6371909.1"/>
    <property type="molecule type" value="Genomic_DNA"/>
</dbReference>
<dbReference type="Proteomes" id="UP000324800">
    <property type="component" value="Unassembled WGS sequence"/>
</dbReference>
<accession>A0A5J4UN49</accession>
<reference evidence="1 2" key="1">
    <citation type="submission" date="2019-03" db="EMBL/GenBank/DDBJ databases">
        <title>Single cell metagenomics reveals metabolic interactions within the superorganism composed of flagellate Streblomastix strix and complex community of Bacteroidetes bacteria on its surface.</title>
        <authorList>
            <person name="Treitli S.C."/>
            <person name="Kolisko M."/>
            <person name="Husnik F."/>
            <person name="Keeling P."/>
            <person name="Hampl V."/>
        </authorList>
    </citation>
    <scope>NUCLEOTIDE SEQUENCE [LARGE SCALE GENOMIC DNA]</scope>
    <source>
        <strain evidence="1">ST1C</strain>
    </source>
</reference>
<name>A0A5J4UN49_9EUKA</name>
<comment type="caution">
    <text evidence="1">The sequence shown here is derived from an EMBL/GenBank/DDBJ whole genome shotgun (WGS) entry which is preliminary data.</text>
</comment>
<evidence type="ECO:0000313" key="1">
    <source>
        <dbReference type="EMBL" id="KAA6371909.1"/>
    </source>
</evidence>
<gene>
    <name evidence="1" type="ORF">EZS28_032562</name>
</gene>
<dbReference type="AlphaFoldDB" id="A0A5J4UN49"/>
<sequence>MLTSDASSQGWGATLIYENQIELILYDCWSGKKIEIAINAKEIKTIHYGLLRFEQATRKMQDQVIQICLYNITAVYDIGKWKANESPIERRKQVHSRDCAHRENTRLKMEQFKRSVKDGTIVWQIGN</sequence>